<reference evidence="10" key="1">
    <citation type="journal article" date="2019" name="Int. J. Syst. Evol. Microbiol.">
        <title>The Global Catalogue of Microorganisms (GCM) 10K type strain sequencing project: providing services to taxonomists for standard genome sequencing and annotation.</title>
        <authorList>
            <consortium name="The Broad Institute Genomics Platform"/>
            <consortium name="The Broad Institute Genome Sequencing Center for Infectious Disease"/>
            <person name="Wu L."/>
            <person name="Ma J."/>
        </authorList>
    </citation>
    <scope>NUCLEOTIDE SEQUENCE [LARGE SCALE GENOMIC DNA]</scope>
    <source>
        <strain evidence="10">JCM 18304</strain>
    </source>
</reference>
<keyword evidence="6 7" id="KW-0472">Membrane</keyword>
<sequence>MSSAPISAQDSCSSDFPSTPHRPAAASLASTFASLSVPNFRRFASGQIVANTGGWVQRIAQDWLVLTITGSATAVGVTTALQFLPTLLFGLVGGMVADRYPKRRILLCTQLGMALMAAVLASLTLSGQVRAWHVYAVAAGLGLLTALDNPTRQSFVNEMVGPEHLRNAISINSSIFQAAALIGPAISGVLIHAVGPGYAFTVNALAYAGPITALLLLRGDALATRPAAAAAPGRLGDGLRYLAARPHMLWPTVLVGVFGLFTINLPVTLAAYARSVYHSGPGGYGLLSSVVAVGSLAGCLVSARRSRTRLRGLVAIGLALAAAEMLAASAPNEWSYCLVLTVVGATTLLMQTSANSMVQLAADDAVRGRVMGVYLLVFFGSGSLGGPLVGGIDQHLGPRIGMLLAGAAPALATVAVAVKLAREGRLSASAA</sequence>
<dbReference type="SUPFAM" id="SSF103473">
    <property type="entry name" value="MFS general substrate transporter"/>
    <property type="match status" value="1"/>
</dbReference>
<feature type="transmembrane region" description="Helical" evidence="7">
    <location>
        <begin position="63"/>
        <end position="93"/>
    </location>
</feature>
<feature type="transmembrane region" description="Helical" evidence="7">
    <location>
        <begin position="197"/>
        <end position="217"/>
    </location>
</feature>
<feature type="transmembrane region" description="Helical" evidence="7">
    <location>
        <begin position="371"/>
        <end position="390"/>
    </location>
</feature>
<feature type="transmembrane region" description="Helical" evidence="7">
    <location>
        <begin position="284"/>
        <end position="303"/>
    </location>
</feature>
<feature type="transmembrane region" description="Helical" evidence="7">
    <location>
        <begin position="168"/>
        <end position="191"/>
    </location>
</feature>
<gene>
    <name evidence="9" type="ORF">GCM10023322_46260</name>
</gene>
<evidence type="ECO:0000256" key="2">
    <source>
        <dbReference type="ARBA" id="ARBA00022448"/>
    </source>
</evidence>
<feature type="transmembrane region" description="Helical" evidence="7">
    <location>
        <begin position="333"/>
        <end position="350"/>
    </location>
</feature>
<dbReference type="RefSeq" id="WP_345632753.1">
    <property type="nucleotide sequence ID" value="NZ_BAABJQ010000014.1"/>
</dbReference>
<keyword evidence="4 7" id="KW-0812">Transmembrane</keyword>
<evidence type="ECO:0000256" key="6">
    <source>
        <dbReference type="ARBA" id="ARBA00023136"/>
    </source>
</evidence>
<evidence type="ECO:0000256" key="1">
    <source>
        <dbReference type="ARBA" id="ARBA00004651"/>
    </source>
</evidence>
<dbReference type="Proteomes" id="UP001501570">
    <property type="component" value="Unassembled WGS sequence"/>
</dbReference>
<feature type="transmembrane region" description="Helical" evidence="7">
    <location>
        <begin position="131"/>
        <end position="147"/>
    </location>
</feature>
<dbReference type="PROSITE" id="PS50850">
    <property type="entry name" value="MFS"/>
    <property type="match status" value="1"/>
</dbReference>
<evidence type="ECO:0000256" key="4">
    <source>
        <dbReference type="ARBA" id="ARBA00022692"/>
    </source>
</evidence>
<name>A0ABP9S2M7_9ACTN</name>
<evidence type="ECO:0000259" key="8">
    <source>
        <dbReference type="PROSITE" id="PS50850"/>
    </source>
</evidence>
<dbReference type="PANTHER" id="PTHR23513">
    <property type="entry name" value="INTEGRAL MEMBRANE EFFLUX PROTEIN-RELATED"/>
    <property type="match status" value="1"/>
</dbReference>
<keyword evidence="3" id="KW-1003">Cell membrane</keyword>
<feature type="transmembrane region" description="Helical" evidence="7">
    <location>
        <begin position="310"/>
        <end position="327"/>
    </location>
</feature>
<evidence type="ECO:0000256" key="7">
    <source>
        <dbReference type="SAM" id="Phobius"/>
    </source>
</evidence>
<dbReference type="InterPro" id="IPR036259">
    <property type="entry name" value="MFS_trans_sf"/>
</dbReference>
<keyword evidence="10" id="KW-1185">Reference proteome</keyword>
<dbReference type="Gene3D" id="1.20.1250.20">
    <property type="entry name" value="MFS general substrate transporter like domains"/>
    <property type="match status" value="1"/>
</dbReference>
<evidence type="ECO:0000256" key="3">
    <source>
        <dbReference type="ARBA" id="ARBA00022475"/>
    </source>
</evidence>
<accession>A0ABP9S2M7</accession>
<comment type="subcellular location">
    <subcellularLocation>
        <location evidence="1">Cell membrane</location>
        <topology evidence="1">Multi-pass membrane protein</topology>
    </subcellularLocation>
</comment>
<evidence type="ECO:0000313" key="10">
    <source>
        <dbReference type="Proteomes" id="UP001501570"/>
    </source>
</evidence>
<feature type="transmembrane region" description="Helical" evidence="7">
    <location>
        <begin position="105"/>
        <end position="125"/>
    </location>
</feature>
<evidence type="ECO:0000313" key="9">
    <source>
        <dbReference type="EMBL" id="GAA5190636.1"/>
    </source>
</evidence>
<feature type="transmembrane region" description="Helical" evidence="7">
    <location>
        <begin position="249"/>
        <end position="272"/>
    </location>
</feature>
<organism evidence="9 10">
    <name type="scientific">Rugosimonospora acidiphila</name>
    <dbReference type="NCBI Taxonomy" id="556531"/>
    <lineage>
        <taxon>Bacteria</taxon>
        <taxon>Bacillati</taxon>
        <taxon>Actinomycetota</taxon>
        <taxon>Actinomycetes</taxon>
        <taxon>Micromonosporales</taxon>
        <taxon>Micromonosporaceae</taxon>
        <taxon>Rugosimonospora</taxon>
    </lineage>
</organism>
<dbReference type="CDD" id="cd06173">
    <property type="entry name" value="MFS_MefA_like"/>
    <property type="match status" value="1"/>
</dbReference>
<protein>
    <submittedName>
        <fullName evidence="9">MFS transporter</fullName>
    </submittedName>
</protein>
<dbReference type="EMBL" id="BAABJQ010000014">
    <property type="protein sequence ID" value="GAA5190636.1"/>
    <property type="molecule type" value="Genomic_DNA"/>
</dbReference>
<feature type="transmembrane region" description="Helical" evidence="7">
    <location>
        <begin position="396"/>
        <end position="418"/>
    </location>
</feature>
<dbReference type="InterPro" id="IPR020846">
    <property type="entry name" value="MFS_dom"/>
</dbReference>
<keyword evidence="2" id="KW-0813">Transport</keyword>
<dbReference type="Pfam" id="PF05977">
    <property type="entry name" value="MFS_3"/>
    <property type="match status" value="1"/>
</dbReference>
<feature type="domain" description="Major facilitator superfamily (MFS) profile" evidence="8">
    <location>
        <begin position="31"/>
        <end position="425"/>
    </location>
</feature>
<evidence type="ECO:0000256" key="5">
    <source>
        <dbReference type="ARBA" id="ARBA00022989"/>
    </source>
</evidence>
<dbReference type="InterPro" id="IPR010290">
    <property type="entry name" value="TM_effector"/>
</dbReference>
<comment type="caution">
    <text evidence="9">The sequence shown here is derived from an EMBL/GenBank/DDBJ whole genome shotgun (WGS) entry which is preliminary data.</text>
</comment>
<keyword evidence="5 7" id="KW-1133">Transmembrane helix</keyword>
<dbReference type="PANTHER" id="PTHR23513:SF11">
    <property type="entry name" value="STAPHYLOFERRIN A TRANSPORTER"/>
    <property type="match status" value="1"/>
</dbReference>
<proteinExistence type="predicted"/>